<reference evidence="1 2" key="1">
    <citation type="submission" date="2016-10" db="EMBL/GenBank/DDBJ databases">
        <authorList>
            <person name="de Groot N.N."/>
        </authorList>
    </citation>
    <scope>NUCLEOTIDE SEQUENCE [LARGE SCALE GENOMIC DNA]</scope>
    <source>
        <strain evidence="1 2">CGMCC 4.5598</strain>
    </source>
</reference>
<evidence type="ECO:0000313" key="1">
    <source>
        <dbReference type="EMBL" id="SEU47809.1"/>
    </source>
</evidence>
<dbReference type="RefSeq" id="WP_218156264.1">
    <property type="nucleotide sequence ID" value="NZ_FOHX01000032.1"/>
</dbReference>
<protein>
    <submittedName>
        <fullName evidence="1">Uncharacterized protein</fullName>
    </submittedName>
</protein>
<proteinExistence type="predicted"/>
<gene>
    <name evidence="1" type="ORF">SAMN05421811_1327</name>
</gene>
<evidence type="ECO:0000313" key="2">
    <source>
        <dbReference type="Proteomes" id="UP000199361"/>
    </source>
</evidence>
<accession>A0A1I0LVH6</accession>
<keyword evidence="2" id="KW-1185">Reference proteome</keyword>
<dbReference type="AlphaFoldDB" id="A0A1I0LVH6"/>
<dbReference type="EMBL" id="FOHX01000032">
    <property type="protein sequence ID" value="SEU47809.1"/>
    <property type="molecule type" value="Genomic_DNA"/>
</dbReference>
<organism evidence="1 2">
    <name type="scientific">Nonomuraea wenchangensis</name>
    <dbReference type="NCBI Taxonomy" id="568860"/>
    <lineage>
        <taxon>Bacteria</taxon>
        <taxon>Bacillati</taxon>
        <taxon>Actinomycetota</taxon>
        <taxon>Actinomycetes</taxon>
        <taxon>Streptosporangiales</taxon>
        <taxon>Streptosporangiaceae</taxon>
        <taxon>Nonomuraea</taxon>
    </lineage>
</organism>
<sequence>MDPIVLAAGTALVTAMATDAWQSAREGAVALWRKVRPEQVEIVEAELDEVREQVLQARRDDDADTEQALAGMWQVRLQQLLRADPSLAGEIQRVLDEVLTPALEPAEQERIGSLVMKAKASGHGRVYQAGRDQTIHER</sequence>
<name>A0A1I0LVH6_9ACTN</name>
<dbReference type="Proteomes" id="UP000199361">
    <property type="component" value="Unassembled WGS sequence"/>
</dbReference>